<proteinExistence type="predicted"/>
<organism evidence="2 3">
    <name type="scientific">Liparis tanakae</name>
    <name type="common">Tanaka's snailfish</name>
    <dbReference type="NCBI Taxonomy" id="230148"/>
    <lineage>
        <taxon>Eukaryota</taxon>
        <taxon>Metazoa</taxon>
        <taxon>Chordata</taxon>
        <taxon>Craniata</taxon>
        <taxon>Vertebrata</taxon>
        <taxon>Euteleostomi</taxon>
        <taxon>Actinopterygii</taxon>
        <taxon>Neopterygii</taxon>
        <taxon>Teleostei</taxon>
        <taxon>Neoteleostei</taxon>
        <taxon>Acanthomorphata</taxon>
        <taxon>Eupercaria</taxon>
        <taxon>Perciformes</taxon>
        <taxon>Cottioidei</taxon>
        <taxon>Cottales</taxon>
        <taxon>Liparidae</taxon>
        <taxon>Liparis</taxon>
    </lineage>
</organism>
<sequence>MPTPSIQPCDLAEEDYSTPDALYTFPISPEHMPTVNAAYSSSISTGRIWFGLKRDPRLAFKNYFLKVRRPSRSPDGRSVVIVNRHWEEMGCRLKLSDPPVHADPSSHVSFLNREAS</sequence>
<reference evidence="2 3" key="1">
    <citation type="submission" date="2019-03" db="EMBL/GenBank/DDBJ databases">
        <title>First draft genome of Liparis tanakae, snailfish: a comprehensive survey of snailfish specific genes.</title>
        <authorList>
            <person name="Kim W."/>
            <person name="Song I."/>
            <person name="Jeong J.-H."/>
            <person name="Kim D."/>
            <person name="Kim S."/>
            <person name="Ryu S."/>
            <person name="Song J.Y."/>
            <person name="Lee S.K."/>
        </authorList>
    </citation>
    <scope>NUCLEOTIDE SEQUENCE [LARGE SCALE GENOMIC DNA]</scope>
    <source>
        <tissue evidence="2">Muscle</tissue>
    </source>
</reference>
<comment type="caution">
    <text evidence="2">The sequence shown here is derived from an EMBL/GenBank/DDBJ whole genome shotgun (WGS) entry which is preliminary data.</text>
</comment>
<dbReference type="EMBL" id="SRLO01000272">
    <property type="protein sequence ID" value="TNN63494.1"/>
    <property type="molecule type" value="Genomic_DNA"/>
</dbReference>
<evidence type="ECO:0000313" key="2">
    <source>
        <dbReference type="EMBL" id="TNN63494.1"/>
    </source>
</evidence>
<feature type="region of interest" description="Disordered" evidence="1">
    <location>
        <begin position="97"/>
        <end position="116"/>
    </location>
</feature>
<keyword evidence="3" id="KW-1185">Reference proteome</keyword>
<name>A0A4Z2HEZ7_9TELE</name>
<dbReference type="AlphaFoldDB" id="A0A4Z2HEZ7"/>
<gene>
    <name evidence="2" type="ORF">EYF80_026344</name>
</gene>
<evidence type="ECO:0000313" key="3">
    <source>
        <dbReference type="Proteomes" id="UP000314294"/>
    </source>
</evidence>
<evidence type="ECO:0000256" key="1">
    <source>
        <dbReference type="SAM" id="MobiDB-lite"/>
    </source>
</evidence>
<accession>A0A4Z2HEZ7</accession>
<dbReference type="Proteomes" id="UP000314294">
    <property type="component" value="Unassembled WGS sequence"/>
</dbReference>
<protein>
    <submittedName>
        <fullName evidence="2">Uncharacterized protein</fullName>
    </submittedName>
</protein>